<protein>
    <submittedName>
        <fullName evidence="2">Uncharacterized protein</fullName>
    </submittedName>
</protein>
<proteinExistence type="predicted"/>
<reference evidence="2" key="2">
    <citation type="journal article" date="2021" name="Genome Biol. Evol.">
        <title>Developing a high-quality reference genome for a parasitic bivalve with doubly uniparental inheritance (Bivalvia: Unionida).</title>
        <authorList>
            <person name="Smith C.H."/>
        </authorList>
    </citation>
    <scope>NUCLEOTIDE SEQUENCE</scope>
    <source>
        <strain evidence="2">CHS0354</strain>
        <tissue evidence="2">Mantle</tissue>
    </source>
</reference>
<sequence>MREIRDEDVDRRRKEEREERGAHTRNMYMSTYLYGRTKGESIYISRIGEKAISTSSLSRHPLLTCGPTSEFEGSVCSAESIIVEVLQKVYEESPQPNTVPEFYINQQKQSNR</sequence>
<organism evidence="2 3">
    <name type="scientific">Potamilus streckersoni</name>
    <dbReference type="NCBI Taxonomy" id="2493646"/>
    <lineage>
        <taxon>Eukaryota</taxon>
        <taxon>Metazoa</taxon>
        <taxon>Spiralia</taxon>
        <taxon>Lophotrochozoa</taxon>
        <taxon>Mollusca</taxon>
        <taxon>Bivalvia</taxon>
        <taxon>Autobranchia</taxon>
        <taxon>Heteroconchia</taxon>
        <taxon>Palaeoheterodonta</taxon>
        <taxon>Unionida</taxon>
        <taxon>Unionoidea</taxon>
        <taxon>Unionidae</taxon>
        <taxon>Ambleminae</taxon>
        <taxon>Lampsilini</taxon>
        <taxon>Potamilus</taxon>
    </lineage>
</organism>
<comment type="caution">
    <text evidence="2">The sequence shown here is derived from an EMBL/GenBank/DDBJ whole genome shotgun (WGS) entry which is preliminary data.</text>
</comment>
<evidence type="ECO:0000313" key="2">
    <source>
        <dbReference type="EMBL" id="KAK3608713.1"/>
    </source>
</evidence>
<dbReference type="Proteomes" id="UP001195483">
    <property type="component" value="Unassembled WGS sequence"/>
</dbReference>
<gene>
    <name evidence="2" type="ORF">CHS0354_034543</name>
</gene>
<feature type="compositionally biased region" description="Basic and acidic residues" evidence="1">
    <location>
        <begin position="1"/>
        <end position="22"/>
    </location>
</feature>
<reference evidence="2" key="1">
    <citation type="journal article" date="2021" name="Genome Biol. Evol.">
        <title>A High-Quality Reference Genome for a Parasitic Bivalve with Doubly Uniparental Inheritance (Bivalvia: Unionida).</title>
        <authorList>
            <person name="Smith C.H."/>
        </authorList>
    </citation>
    <scope>NUCLEOTIDE SEQUENCE</scope>
    <source>
        <strain evidence="2">CHS0354</strain>
    </source>
</reference>
<dbReference type="AlphaFoldDB" id="A0AAE0WB19"/>
<evidence type="ECO:0000256" key="1">
    <source>
        <dbReference type="SAM" id="MobiDB-lite"/>
    </source>
</evidence>
<keyword evidence="3" id="KW-1185">Reference proteome</keyword>
<evidence type="ECO:0000313" key="3">
    <source>
        <dbReference type="Proteomes" id="UP001195483"/>
    </source>
</evidence>
<dbReference type="EMBL" id="JAEAOA010002032">
    <property type="protein sequence ID" value="KAK3608713.1"/>
    <property type="molecule type" value="Genomic_DNA"/>
</dbReference>
<feature type="region of interest" description="Disordered" evidence="1">
    <location>
        <begin position="1"/>
        <end position="23"/>
    </location>
</feature>
<accession>A0AAE0WB19</accession>
<name>A0AAE0WB19_9BIVA</name>
<reference evidence="2" key="3">
    <citation type="submission" date="2023-05" db="EMBL/GenBank/DDBJ databases">
        <authorList>
            <person name="Smith C.H."/>
        </authorList>
    </citation>
    <scope>NUCLEOTIDE SEQUENCE</scope>
    <source>
        <strain evidence="2">CHS0354</strain>
        <tissue evidence="2">Mantle</tissue>
    </source>
</reference>